<name>A0A7X2LUN3_9BURK</name>
<evidence type="ECO:0000313" key="5">
    <source>
        <dbReference type="Proteomes" id="UP000446768"/>
    </source>
</evidence>
<dbReference type="InterPro" id="IPR056221">
    <property type="entry name" value="Tle3_ab_dom"/>
</dbReference>
<sequence>MGLYPQPKRAKGKTTSVLKTKRTANKPVDVRRRLPGNVIVIHGVNDVGTGYDAVEQGLCKGLEERLHRTFKAGSYRMPVAADKEKLEPDPDAVFFKRSVDENTDSPVIPFYWGYRELDEQTRIKRGQYVDRYGNRLDKDKSKGGGPFANATSNLPDMWNKGFGTVMIDVGGDAVRPLLNCPGRLYMVLAASRLAALISMIRDYDDGETVTVIAHSQGCLVTLLAQAMLAEKDLRPADTLILTHPPYSLVDTFSFVSKGSSHLIGGSDAVMEPHYANLTGMQCLHARLQTLSNIVRRIAERKPTPAEPEFNTLNDHKKHDGIVGSKWQVSNDRDNRGKVYLYFCPQDMTVALDNMQGIGWQGVPDYITGTQWVLTPTTDGQSEKTLVAKEVTRNPLKELGKGFFQRVFTNKLRTNSNAHTPAIVLVGAESPYDYALRIKGEDDHAHVDSSGRKLRANLPIATWPIDPHDKPEDQRNGIRTITGEALRKPVAAVLSNANEITPPNRGPCEEVDPIDAAIAVTSSSGLLTWWEDHPDQSIRGSAEMGSGTSTTARIMHPEERRKLSELYNKQRNLKGDDQRMVLSSTYKEGKLKIQVQESPNEARKRWQHEVSAKSFHGSIIGNKENHQQVTAYDIAVGQGKASTDPMFYAYLCDVADWRLKKPLTNERERPGILSWEKFLNKHSAYWEVESPWRKKLIEGNSKYYSSGILPNLPLPDGSPLWDIVIAESVTGSRVSPKNKVRP</sequence>
<evidence type="ECO:0000313" key="4">
    <source>
        <dbReference type="EMBL" id="MRV74611.1"/>
    </source>
</evidence>
<evidence type="ECO:0000256" key="1">
    <source>
        <dbReference type="SAM" id="MobiDB-lite"/>
    </source>
</evidence>
<organism evidence="4 5">
    <name type="scientific">Pseudoduganella rivuli</name>
    <dbReference type="NCBI Taxonomy" id="2666085"/>
    <lineage>
        <taxon>Bacteria</taxon>
        <taxon>Pseudomonadati</taxon>
        <taxon>Pseudomonadota</taxon>
        <taxon>Betaproteobacteria</taxon>
        <taxon>Burkholderiales</taxon>
        <taxon>Oxalobacteraceae</taxon>
        <taxon>Telluria group</taxon>
        <taxon>Pseudoduganella</taxon>
    </lineage>
</organism>
<comment type="caution">
    <text evidence="4">The sequence shown here is derived from an EMBL/GenBank/DDBJ whole genome shotgun (WGS) entry which is preliminary data.</text>
</comment>
<feature type="region of interest" description="Disordered" evidence="1">
    <location>
        <begin position="1"/>
        <end position="23"/>
    </location>
</feature>
<accession>A0A7X2LUN3</accession>
<dbReference type="EMBL" id="WKJJ01000015">
    <property type="protein sequence ID" value="MRV74611.1"/>
    <property type="molecule type" value="Genomic_DNA"/>
</dbReference>
<gene>
    <name evidence="4" type="ORF">GJ700_23150</name>
</gene>
<proteinExistence type="predicted"/>
<reference evidence="4 5" key="1">
    <citation type="submission" date="2019-11" db="EMBL/GenBank/DDBJ databases">
        <title>Novel species isolated from a subtropical stream in China.</title>
        <authorList>
            <person name="Lu H."/>
        </authorList>
    </citation>
    <scope>NUCLEOTIDE SEQUENCE [LARGE SCALE GENOMIC DNA]</scope>
    <source>
        <strain evidence="4 5">FT92W</strain>
    </source>
</reference>
<dbReference type="Pfam" id="PF24322">
    <property type="entry name" value="Tle3"/>
    <property type="match status" value="1"/>
</dbReference>
<dbReference type="InterPro" id="IPR021692">
    <property type="entry name" value="Tle3_C"/>
</dbReference>
<feature type="domain" description="T6SS Tle3 phospholipase effector alpha/beta" evidence="3">
    <location>
        <begin position="34"/>
        <end position="363"/>
    </location>
</feature>
<dbReference type="SUPFAM" id="SSF53474">
    <property type="entry name" value="alpha/beta-Hydrolases"/>
    <property type="match status" value="1"/>
</dbReference>
<evidence type="ECO:0000259" key="2">
    <source>
        <dbReference type="Pfam" id="PF11678"/>
    </source>
</evidence>
<dbReference type="Pfam" id="PF11678">
    <property type="entry name" value="Tle3_C"/>
    <property type="match status" value="1"/>
</dbReference>
<protein>
    <submittedName>
        <fullName evidence="4">DUF3274 domain-containing protein</fullName>
    </submittedName>
</protein>
<feature type="domain" description="Antibacterial effector protein Tle3 C-terminal" evidence="2">
    <location>
        <begin position="565"/>
        <end position="710"/>
    </location>
</feature>
<dbReference type="Proteomes" id="UP000446768">
    <property type="component" value="Unassembled WGS sequence"/>
</dbReference>
<evidence type="ECO:0000259" key="3">
    <source>
        <dbReference type="Pfam" id="PF24322"/>
    </source>
</evidence>
<keyword evidence="5" id="KW-1185">Reference proteome</keyword>
<dbReference type="RefSeq" id="WP_154378333.1">
    <property type="nucleotide sequence ID" value="NZ_WKJJ01000015.1"/>
</dbReference>
<dbReference type="Gene3D" id="3.40.50.1820">
    <property type="entry name" value="alpha/beta hydrolase"/>
    <property type="match status" value="1"/>
</dbReference>
<dbReference type="InterPro" id="IPR029058">
    <property type="entry name" value="AB_hydrolase_fold"/>
</dbReference>
<dbReference type="AlphaFoldDB" id="A0A7X2LUN3"/>